<proteinExistence type="predicted"/>
<dbReference type="InterPro" id="IPR003959">
    <property type="entry name" value="ATPase_AAA_core"/>
</dbReference>
<dbReference type="GO" id="GO:0016887">
    <property type="term" value="F:ATP hydrolysis activity"/>
    <property type="evidence" value="ECO:0007669"/>
    <property type="project" value="InterPro"/>
</dbReference>
<dbReference type="PANTHER" id="PTHR23389">
    <property type="entry name" value="CHROMOSOME TRANSMISSION FIDELITY FACTOR 18"/>
    <property type="match status" value="1"/>
</dbReference>
<feature type="compositionally biased region" description="Polar residues" evidence="2">
    <location>
        <begin position="1"/>
        <end position="24"/>
    </location>
</feature>
<feature type="compositionally biased region" description="Low complexity" evidence="2">
    <location>
        <begin position="327"/>
        <end position="337"/>
    </location>
</feature>
<evidence type="ECO:0000256" key="1">
    <source>
        <dbReference type="SAM" id="Coils"/>
    </source>
</evidence>
<evidence type="ECO:0000259" key="3">
    <source>
        <dbReference type="Pfam" id="PF00004"/>
    </source>
</evidence>
<dbReference type="Pfam" id="PF00004">
    <property type="entry name" value="AAA"/>
    <property type="match status" value="1"/>
</dbReference>
<dbReference type="GO" id="GO:0003677">
    <property type="term" value="F:DNA binding"/>
    <property type="evidence" value="ECO:0007669"/>
    <property type="project" value="TreeGrafter"/>
</dbReference>
<feature type="domain" description="ATPase AAA-type core" evidence="3">
    <location>
        <begin position="763"/>
        <end position="813"/>
    </location>
</feature>
<feature type="region of interest" description="Disordered" evidence="2">
    <location>
        <begin position="64"/>
        <end position="95"/>
    </location>
</feature>
<dbReference type="SUPFAM" id="SSF52540">
    <property type="entry name" value="P-loop containing nucleoside triphosphate hydrolases"/>
    <property type="match status" value="1"/>
</dbReference>
<feature type="region of interest" description="Disordered" evidence="2">
    <location>
        <begin position="1"/>
        <end position="48"/>
    </location>
</feature>
<dbReference type="InterPro" id="IPR027417">
    <property type="entry name" value="P-loop_NTPase"/>
</dbReference>
<feature type="region of interest" description="Disordered" evidence="2">
    <location>
        <begin position="321"/>
        <end position="340"/>
    </location>
</feature>
<organism evidence="4 5">
    <name type="scientific">Melipona bicolor</name>
    <dbReference type="NCBI Taxonomy" id="60889"/>
    <lineage>
        <taxon>Eukaryota</taxon>
        <taxon>Metazoa</taxon>
        <taxon>Ecdysozoa</taxon>
        <taxon>Arthropoda</taxon>
        <taxon>Hexapoda</taxon>
        <taxon>Insecta</taxon>
        <taxon>Pterygota</taxon>
        <taxon>Neoptera</taxon>
        <taxon>Endopterygota</taxon>
        <taxon>Hymenoptera</taxon>
        <taxon>Apocrita</taxon>
        <taxon>Aculeata</taxon>
        <taxon>Apoidea</taxon>
        <taxon>Anthophila</taxon>
        <taxon>Apidae</taxon>
        <taxon>Melipona</taxon>
    </lineage>
</organism>
<reference evidence="4" key="1">
    <citation type="submission" date="2021-10" db="EMBL/GenBank/DDBJ databases">
        <title>Melipona bicolor Genome sequencing and assembly.</title>
        <authorList>
            <person name="Araujo N.S."/>
            <person name="Arias M.C."/>
        </authorList>
    </citation>
    <scope>NUCLEOTIDE SEQUENCE</scope>
    <source>
        <strain evidence="4">USP_2M_L1-L4_2017</strain>
        <tissue evidence="4">Whole body</tissue>
    </source>
</reference>
<name>A0AA40GGA0_9HYME</name>
<keyword evidence="5" id="KW-1185">Reference proteome</keyword>
<dbReference type="Gene3D" id="3.40.50.300">
    <property type="entry name" value="P-loop containing nucleotide triphosphate hydrolases"/>
    <property type="match status" value="1"/>
</dbReference>
<evidence type="ECO:0000313" key="5">
    <source>
        <dbReference type="Proteomes" id="UP001177670"/>
    </source>
</evidence>
<feature type="compositionally biased region" description="Basic and acidic residues" evidence="2">
    <location>
        <begin position="25"/>
        <end position="39"/>
    </location>
</feature>
<dbReference type="Proteomes" id="UP001177670">
    <property type="component" value="Unassembled WGS sequence"/>
</dbReference>
<sequence length="1179" mass="135005">MKNITQYFEDAVSQSNGNISMHSNNDTKEETKCKNGSKEKRNRVKIKISQTNSKERMCDIVEDGNDMINKTPSPDKKSPKQSCSPKSSQKILRKNRSIDQSLECLKLETSDLNVKNKEQEIKEDNIRICPSSNKRYKKGSSNKTNINENLNVDNTMKTKQVIDDVQVINIDSNEIKSREESNAFQILMNRNKVVQCVSPVKLFPQNEEVTNKKSEEYKEKLKRSKEKLIALADKKGYSKRKLAEMEEAEKIEQTIQNRVKLFKGEAKKNNANTTILNHKHSPGNLLNYFSKTPVDLVHADTTNMSTIVVKADVHMTENNSRCDLHKSSSSNKVQSNKKTNELEFSQMDDIKIIESENVNILNDNKKQQNNQHYKHRWSLRIKLQTYENENASPGDSSDEELFSPTNKVKLNVKNYKTFGSIKDSDSENLLTKSKNEKKISDININRHTKLELKKREYSKSSDNNDKCLNNKFENKQKFVKFGQQESTLIKDFNTNVTNCDNTNLGNIAEDKQSEEDCIIINNNSLKKLAPLFTKRKKLNPEVIEARRLFLQPDMMDINNRNKNRKVNVCSILPFPLISHITQSSNLSWNESSIFNIPKKVCNDYVPVIDTKNFKSLIDFSKKKSESLEKINKPKIQDALTDIEKHCSNVRDMWNVISLVVKKQFNKAVSPKTRGKKNRQLGKRETMEHKTEEDELEYCSWTYKYRPKSSQEIVGNEEAVAKLKEWLIGWKKAKCTNDNVSSGDEFYSSDSCQTKISENNQVAVLLGPHGCGKTASVYAVADEFGYTVLELNASSRRTGKKLLKELEEATKSHRIKKDEKTSVFCDLISDEIVPKKIPQNSLILLEDVDIVFEEDEGFISATYQLASNSKRPIVMTCRDVYPHLNKMASQQNRIYFQESIGNRVSVLLELISLAETGYKLPFNCTTELLQSGDLRKAILQLQYLLLSGPPHILKQTINFKNSFWQNLRYYVYKPAIKVSKKRKKKRATNHKVTNDDRNITSDIANKLDNIALVSSLIEIEDSALDLWQIKTQPNLSLLENTVLYSASSNISLELAEWIGSKVICKEQLNKYNGTNMEYSNNIMLKKQLNKGVNVALSQTTSLLLDHQIIATDYIPSVRTICRAEESRANSNNKRGKRFFHYLHNLKASSTLFKPNILAAACKIMYDKVDNDAQSENINSI</sequence>
<feature type="compositionally biased region" description="Low complexity" evidence="2">
    <location>
        <begin position="80"/>
        <end position="90"/>
    </location>
</feature>
<keyword evidence="1" id="KW-0175">Coiled coil</keyword>
<comment type="caution">
    <text evidence="4">The sequence shown here is derived from an EMBL/GenBank/DDBJ whole genome shotgun (WGS) entry which is preliminary data.</text>
</comment>
<dbReference type="PANTHER" id="PTHR23389:SF21">
    <property type="entry name" value="ATPASE FAMILY AAA DOMAIN-CONTAINING PROTEIN 5"/>
    <property type="match status" value="1"/>
</dbReference>
<protein>
    <recommendedName>
        <fullName evidence="3">ATPase AAA-type core domain-containing protein</fullName>
    </recommendedName>
</protein>
<dbReference type="GO" id="GO:0005524">
    <property type="term" value="F:ATP binding"/>
    <property type="evidence" value="ECO:0007669"/>
    <property type="project" value="InterPro"/>
</dbReference>
<gene>
    <name evidence="4" type="ORF">K0M31_001401</name>
</gene>
<dbReference type="GO" id="GO:0005634">
    <property type="term" value="C:nucleus"/>
    <property type="evidence" value="ECO:0007669"/>
    <property type="project" value="TreeGrafter"/>
</dbReference>
<dbReference type="AlphaFoldDB" id="A0AA40GGA0"/>
<evidence type="ECO:0000256" key="2">
    <source>
        <dbReference type="SAM" id="MobiDB-lite"/>
    </source>
</evidence>
<evidence type="ECO:0000313" key="4">
    <source>
        <dbReference type="EMBL" id="KAK1136869.1"/>
    </source>
</evidence>
<dbReference type="EMBL" id="JAHYIQ010000001">
    <property type="protein sequence ID" value="KAK1136869.1"/>
    <property type="molecule type" value="Genomic_DNA"/>
</dbReference>
<feature type="coiled-coil region" evidence="1">
    <location>
        <begin position="207"/>
        <end position="234"/>
    </location>
</feature>
<accession>A0AA40GGA0</accession>